<dbReference type="AlphaFoldDB" id="A0A1A8VD85"/>
<reference evidence="1" key="1">
    <citation type="submission" date="2016-05" db="EMBL/GenBank/DDBJ databases">
        <authorList>
            <person name="Lavstsen T."/>
            <person name="Jespersen J.S."/>
        </authorList>
    </citation>
    <scope>NUCLEOTIDE SEQUENCE</scope>
    <source>
        <tissue evidence="1">Brain</tissue>
    </source>
</reference>
<accession>A0A1A8VD85</accession>
<evidence type="ECO:0000313" key="1">
    <source>
        <dbReference type="EMBL" id="SBS58395.1"/>
    </source>
</evidence>
<proteinExistence type="predicted"/>
<feature type="non-terminal residue" evidence="1">
    <location>
        <position position="32"/>
    </location>
</feature>
<organism evidence="1">
    <name type="scientific">Nothobranchius furzeri</name>
    <name type="common">Turquoise killifish</name>
    <dbReference type="NCBI Taxonomy" id="105023"/>
    <lineage>
        <taxon>Eukaryota</taxon>
        <taxon>Metazoa</taxon>
        <taxon>Chordata</taxon>
        <taxon>Craniata</taxon>
        <taxon>Vertebrata</taxon>
        <taxon>Euteleostomi</taxon>
        <taxon>Actinopterygii</taxon>
        <taxon>Neopterygii</taxon>
        <taxon>Teleostei</taxon>
        <taxon>Neoteleostei</taxon>
        <taxon>Acanthomorphata</taxon>
        <taxon>Ovalentaria</taxon>
        <taxon>Atherinomorphae</taxon>
        <taxon>Cyprinodontiformes</taxon>
        <taxon>Nothobranchiidae</taxon>
        <taxon>Nothobranchius</taxon>
    </lineage>
</organism>
<name>A0A1A8VD85_NOTFU</name>
<protein>
    <submittedName>
        <fullName evidence="1">Uncharacterized protein</fullName>
    </submittedName>
</protein>
<dbReference type="EMBL" id="HAEJ01017938">
    <property type="protein sequence ID" value="SBS58395.1"/>
    <property type="molecule type" value="Transcribed_RNA"/>
</dbReference>
<feature type="non-terminal residue" evidence="1">
    <location>
        <position position="1"/>
    </location>
</feature>
<sequence>LWDVVEWEVPIMDGSAHPSSSLMTRLLQGQHP</sequence>
<gene>
    <name evidence="1" type="primary">Nfu_g_1_023548</name>
</gene>
<reference evidence="1" key="2">
    <citation type="submission" date="2016-06" db="EMBL/GenBank/DDBJ databases">
        <title>The genome of a short-lived fish provides insights into sex chromosome evolution and the genetic control of aging.</title>
        <authorList>
            <person name="Reichwald K."/>
            <person name="Felder M."/>
            <person name="Petzold A."/>
            <person name="Koch P."/>
            <person name="Groth M."/>
            <person name="Platzer M."/>
        </authorList>
    </citation>
    <scope>NUCLEOTIDE SEQUENCE</scope>
    <source>
        <tissue evidence="1">Brain</tissue>
    </source>
</reference>